<dbReference type="Proteomes" id="UP001497516">
    <property type="component" value="Chromosome 10"/>
</dbReference>
<keyword evidence="2" id="KW-1185">Reference proteome</keyword>
<gene>
    <name evidence="1" type="ORF">LTRI10_LOCUS8886</name>
</gene>
<name>A0AAV2D170_9ROSI</name>
<reference evidence="1 2" key="1">
    <citation type="submission" date="2024-04" db="EMBL/GenBank/DDBJ databases">
        <authorList>
            <person name="Fracassetti M."/>
        </authorList>
    </citation>
    <scope>NUCLEOTIDE SEQUENCE [LARGE SCALE GENOMIC DNA]</scope>
</reference>
<dbReference type="EMBL" id="OZ034814">
    <property type="protein sequence ID" value="CAL1361516.1"/>
    <property type="molecule type" value="Genomic_DNA"/>
</dbReference>
<sequence length="74" mass="8361">MWRSVTTKKTRGPRCFGTKRLRACHLEVWSCQAPGRQGPGAATCRCPTVGPYQAFNDALTWSWIPGAWLEPRRV</sequence>
<organism evidence="1 2">
    <name type="scientific">Linum trigynum</name>
    <dbReference type="NCBI Taxonomy" id="586398"/>
    <lineage>
        <taxon>Eukaryota</taxon>
        <taxon>Viridiplantae</taxon>
        <taxon>Streptophyta</taxon>
        <taxon>Embryophyta</taxon>
        <taxon>Tracheophyta</taxon>
        <taxon>Spermatophyta</taxon>
        <taxon>Magnoliopsida</taxon>
        <taxon>eudicotyledons</taxon>
        <taxon>Gunneridae</taxon>
        <taxon>Pentapetalae</taxon>
        <taxon>rosids</taxon>
        <taxon>fabids</taxon>
        <taxon>Malpighiales</taxon>
        <taxon>Linaceae</taxon>
        <taxon>Linum</taxon>
    </lineage>
</organism>
<protein>
    <submittedName>
        <fullName evidence="1">Uncharacterized protein</fullName>
    </submittedName>
</protein>
<evidence type="ECO:0000313" key="2">
    <source>
        <dbReference type="Proteomes" id="UP001497516"/>
    </source>
</evidence>
<accession>A0AAV2D170</accession>
<proteinExistence type="predicted"/>
<evidence type="ECO:0000313" key="1">
    <source>
        <dbReference type="EMBL" id="CAL1361516.1"/>
    </source>
</evidence>
<dbReference type="AlphaFoldDB" id="A0AAV2D170"/>